<proteinExistence type="inferred from homology"/>
<dbReference type="PANTHER" id="PTHR43175">
    <property type="entry name" value="CARBONIC ANHYDRASE"/>
    <property type="match status" value="1"/>
</dbReference>
<keyword evidence="5" id="KW-0862">Zinc</keyword>
<dbReference type="InterPro" id="IPR036874">
    <property type="entry name" value="Carbonic_anhydrase_sf"/>
</dbReference>
<name>A0ABS4J2K5_9BACL</name>
<protein>
    <recommendedName>
        <fullName evidence="3">carbonic anhydrase</fullName>
        <ecNumber evidence="3">4.2.1.1</ecNumber>
    </recommendedName>
</protein>
<comment type="caution">
    <text evidence="7">The sequence shown here is derived from an EMBL/GenBank/DDBJ whole genome shotgun (WGS) entry which is preliminary data.</text>
</comment>
<organism evidence="7 8">
    <name type="scientific">Paenibacillus eucommiae</name>
    <dbReference type="NCBI Taxonomy" id="1355755"/>
    <lineage>
        <taxon>Bacteria</taxon>
        <taxon>Bacillati</taxon>
        <taxon>Bacillota</taxon>
        <taxon>Bacilli</taxon>
        <taxon>Bacillales</taxon>
        <taxon>Paenibacillaceae</taxon>
        <taxon>Paenibacillus</taxon>
    </lineage>
</organism>
<dbReference type="Gene3D" id="3.40.1050.10">
    <property type="entry name" value="Carbonic anhydrase"/>
    <property type="match status" value="1"/>
</dbReference>
<reference evidence="7 8" key="1">
    <citation type="submission" date="2021-03" db="EMBL/GenBank/DDBJ databases">
        <title>Genomic Encyclopedia of Type Strains, Phase IV (KMG-IV): sequencing the most valuable type-strain genomes for metagenomic binning, comparative biology and taxonomic classification.</title>
        <authorList>
            <person name="Goeker M."/>
        </authorList>
    </citation>
    <scope>NUCLEOTIDE SEQUENCE [LARGE SCALE GENOMIC DNA]</scope>
    <source>
        <strain evidence="7 8">DSM 26048</strain>
    </source>
</reference>
<evidence type="ECO:0000256" key="6">
    <source>
        <dbReference type="ARBA" id="ARBA00048348"/>
    </source>
</evidence>
<dbReference type="Proteomes" id="UP001519287">
    <property type="component" value="Unassembled WGS sequence"/>
</dbReference>
<dbReference type="EC" id="4.2.1.1" evidence="3"/>
<dbReference type="PANTHER" id="PTHR43175:SF3">
    <property type="entry name" value="CARBON DISULFIDE HYDROLASE"/>
    <property type="match status" value="1"/>
</dbReference>
<evidence type="ECO:0000313" key="7">
    <source>
        <dbReference type="EMBL" id="MBP1994073.1"/>
    </source>
</evidence>
<dbReference type="SMART" id="SM00947">
    <property type="entry name" value="Pro_CA"/>
    <property type="match status" value="1"/>
</dbReference>
<dbReference type="InterPro" id="IPR001765">
    <property type="entry name" value="Carbonic_anhydrase"/>
</dbReference>
<dbReference type="SUPFAM" id="SSF53056">
    <property type="entry name" value="beta-carbonic anhydrase, cab"/>
    <property type="match status" value="1"/>
</dbReference>
<gene>
    <name evidence="7" type="ORF">J2Z66_005699</name>
</gene>
<dbReference type="Pfam" id="PF00484">
    <property type="entry name" value="Pro_CA"/>
    <property type="match status" value="1"/>
</dbReference>
<keyword evidence="4" id="KW-0479">Metal-binding</keyword>
<dbReference type="EMBL" id="JAGGLB010000023">
    <property type="protein sequence ID" value="MBP1994073.1"/>
    <property type="molecule type" value="Genomic_DNA"/>
</dbReference>
<comment type="cofactor">
    <cofactor evidence="1">
        <name>Zn(2+)</name>
        <dbReference type="ChEBI" id="CHEBI:29105"/>
    </cofactor>
</comment>
<evidence type="ECO:0000313" key="8">
    <source>
        <dbReference type="Proteomes" id="UP001519287"/>
    </source>
</evidence>
<dbReference type="CDD" id="cd03379">
    <property type="entry name" value="beta_CA_cladeD"/>
    <property type="match status" value="1"/>
</dbReference>
<comment type="similarity">
    <text evidence="2">Belongs to the beta-class carbonic anhydrase family.</text>
</comment>
<evidence type="ECO:0000256" key="4">
    <source>
        <dbReference type="ARBA" id="ARBA00022723"/>
    </source>
</evidence>
<evidence type="ECO:0000256" key="5">
    <source>
        <dbReference type="ARBA" id="ARBA00022833"/>
    </source>
</evidence>
<accession>A0ABS4J2K5</accession>
<evidence type="ECO:0000256" key="1">
    <source>
        <dbReference type="ARBA" id="ARBA00001947"/>
    </source>
</evidence>
<comment type="catalytic activity">
    <reaction evidence="6">
        <text>hydrogencarbonate + H(+) = CO2 + H2O</text>
        <dbReference type="Rhea" id="RHEA:10748"/>
        <dbReference type="ChEBI" id="CHEBI:15377"/>
        <dbReference type="ChEBI" id="CHEBI:15378"/>
        <dbReference type="ChEBI" id="CHEBI:16526"/>
        <dbReference type="ChEBI" id="CHEBI:17544"/>
        <dbReference type="EC" id="4.2.1.1"/>
    </reaction>
</comment>
<evidence type="ECO:0000256" key="3">
    <source>
        <dbReference type="ARBA" id="ARBA00012925"/>
    </source>
</evidence>
<keyword evidence="7" id="KW-0456">Lyase</keyword>
<evidence type="ECO:0000256" key="2">
    <source>
        <dbReference type="ARBA" id="ARBA00006217"/>
    </source>
</evidence>
<sequence>MGKEWLAMFLDEMIDYNKRFVKNKEYVQYQTSKLPDKKLVVVSCMDTRLTELLPKAMNLRNGDAKILKTAGAVVSHPFGSIMRSIIVAIYDLNAHEVCVVGHHDCGMTHVNASETTRKMIERGISEQTISTLNYSGIKIKDWLRGFDSVSESVRQSVEVIRNHPLIPKDIPVHGLVINPETGALDIIENGNSYKSQP</sequence>
<dbReference type="GO" id="GO:0004089">
    <property type="term" value="F:carbonate dehydratase activity"/>
    <property type="evidence" value="ECO:0007669"/>
    <property type="project" value="UniProtKB-EC"/>
</dbReference>
<keyword evidence="8" id="KW-1185">Reference proteome</keyword>